<feature type="compositionally biased region" description="Polar residues" evidence="1">
    <location>
        <begin position="20"/>
        <end position="29"/>
    </location>
</feature>
<evidence type="ECO:0000256" key="1">
    <source>
        <dbReference type="SAM" id="MobiDB-lite"/>
    </source>
</evidence>
<feature type="region of interest" description="Disordered" evidence="1">
    <location>
        <begin position="128"/>
        <end position="174"/>
    </location>
</feature>
<reference evidence="2 3" key="1">
    <citation type="submission" date="2013-11" db="EMBL/GenBank/DDBJ databases">
        <title>The Damaraland mole rat (Fukomys damarensis) genome and evolution of African mole rats.</title>
        <authorList>
            <person name="Gladyshev V.N."/>
            <person name="Fang X."/>
        </authorList>
    </citation>
    <scope>NUCLEOTIDE SEQUENCE [LARGE SCALE GENOMIC DNA]</scope>
    <source>
        <tissue evidence="2">Liver</tissue>
    </source>
</reference>
<feature type="compositionally biased region" description="Basic residues" evidence="1">
    <location>
        <begin position="138"/>
        <end position="166"/>
    </location>
</feature>
<name>A0A091CY51_FUKDA</name>
<dbReference type="Proteomes" id="UP000028990">
    <property type="component" value="Unassembled WGS sequence"/>
</dbReference>
<feature type="region of interest" description="Disordered" evidence="1">
    <location>
        <begin position="73"/>
        <end position="96"/>
    </location>
</feature>
<dbReference type="EMBL" id="KN123809">
    <property type="protein sequence ID" value="KFO23178.1"/>
    <property type="molecule type" value="Genomic_DNA"/>
</dbReference>
<organism evidence="2 3">
    <name type="scientific">Fukomys damarensis</name>
    <name type="common">Damaraland mole rat</name>
    <name type="synonym">Cryptomys damarensis</name>
    <dbReference type="NCBI Taxonomy" id="885580"/>
    <lineage>
        <taxon>Eukaryota</taxon>
        <taxon>Metazoa</taxon>
        <taxon>Chordata</taxon>
        <taxon>Craniata</taxon>
        <taxon>Vertebrata</taxon>
        <taxon>Euteleostomi</taxon>
        <taxon>Mammalia</taxon>
        <taxon>Eutheria</taxon>
        <taxon>Euarchontoglires</taxon>
        <taxon>Glires</taxon>
        <taxon>Rodentia</taxon>
        <taxon>Hystricomorpha</taxon>
        <taxon>Bathyergidae</taxon>
        <taxon>Fukomys</taxon>
    </lineage>
</organism>
<protein>
    <submittedName>
        <fullName evidence="2">Uncharacterized protein</fullName>
    </submittedName>
</protein>
<accession>A0A091CY51</accession>
<evidence type="ECO:0000313" key="3">
    <source>
        <dbReference type="Proteomes" id="UP000028990"/>
    </source>
</evidence>
<feature type="region of interest" description="Disordered" evidence="1">
    <location>
        <begin position="1"/>
        <end position="33"/>
    </location>
</feature>
<gene>
    <name evidence="2" type="ORF">H920_15343</name>
</gene>
<evidence type="ECO:0000313" key="2">
    <source>
        <dbReference type="EMBL" id="KFO23178.1"/>
    </source>
</evidence>
<dbReference type="AlphaFoldDB" id="A0A091CY51"/>
<keyword evidence="3" id="KW-1185">Reference proteome</keyword>
<proteinExistence type="predicted"/>
<sequence length="277" mass="30452">MENQQLTPVRANFRSHKNNRISSQGSGQRAPTGPHFEMCTPGILGAQCHLGTAIREGGTMGRKALDWSVGCRAQGRRGGTPAAGQGGERRAASAGTRQETGCCLNTVCVPVPWNVNHRDPCDAEMRLKKPESNASGGRHPRSLQRHVQQRTRKRPAGPRAQARRRERSSLLPETQHESGRVFLARCPPCLLGAWEQSLVRESHRLDARHPVPHCALPEGAPLTQWCARRSQVTPAQWGISHTAFQSVPAWRQEQSNPTPVEVDAFWLSCGLDPACRA</sequence>